<comment type="caution">
    <text evidence="2">The sequence shown here is derived from an EMBL/GenBank/DDBJ whole genome shotgun (WGS) entry which is preliminary data.</text>
</comment>
<evidence type="ECO:0000313" key="2">
    <source>
        <dbReference type="EMBL" id="KAH9331668.1"/>
    </source>
</evidence>
<reference evidence="2 3" key="1">
    <citation type="journal article" date="2021" name="Nat. Plants">
        <title>The Taxus genome provides insights into paclitaxel biosynthesis.</title>
        <authorList>
            <person name="Xiong X."/>
            <person name="Gou J."/>
            <person name="Liao Q."/>
            <person name="Li Y."/>
            <person name="Zhou Q."/>
            <person name="Bi G."/>
            <person name="Li C."/>
            <person name="Du R."/>
            <person name="Wang X."/>
            <person name="Sun T."/>
            <person name="Guo L."/>
            <person name="Liang H."/>
            <person name="Lu P."/>
            <person name="Wu Y."/>
            <person name="Zhang Z."/>
            <person name="Ro D.K."/>
            <person name="Shang Y."/>
            <person name="Huang S."/>
            <person name="Yan J."/>
        </authorList>
    </citation>
    <scope>NUCLEOTIDE SEQUENCE [LARGE SCALE GENOMIC DNA]</scope>
    <source>
        <strain evidence="2">Ta-2019</strain>
    </source>
</reference>
<dbReference type="AlphaFoldDB" id="A0AA38LNH3"/>
<evidence type="ECO:0000313" key="3">
    <source>
        <dbReference type="Proteomes" id="UP000824469"/>
    </source>
</evidence>
<dbReference type="Proteomes" id="UP000824469">
    <property type="component" value="Unassembled WGS sequence"/>
</dbReference>
<accession>A0AA38LNH3</accession>
<name>A0AA38LNH3_TAXCH</name>
<dbReference type="EMBL" id="JAHRHJ020000001">
    <property type="protein sequence ID" value="KAH9331668.1"/>
    <property type="molecule type" value="Genomic_DNA"/>
</dbReference>
<protein>
    <submittedName>
        <fullName evidence="2">Uncharacterized protein</fullName>
    </submittedName>
</protein>
<evidence type="ECO:0000256" key="1">
    <source>
        <dbReference type="SAM" id="Coils"/>
    </source>
</evidence>
<keyword evidence="1" id="KW-0175">Coiled coil</keyword>
<keyword evidence="3" id="KW-1185">Reference proteome</keyword>
<proteinExistence type="predicted"/>
<feature type="coiled-coil region" evidence="1">
    <location>
        <begin position="32"/>
        <end position="66"/>
    </location>
</feature>
<feature type="non-terminal residue" evidence="2">
    <location>
        <position position="90"/>
    </location>
</feature>
<organism evidence="2 3">
    <name type="scientific">Taxus chinensis</name>
    <name type="common">Chinese yew</name>
    <name type="synonym">Taxus wallichiana var. chinensis</name>
    <dbReference type="NCBI Taxonomy" id="29808"/>
    <lineage>
        <taxon>Eukaryota</taxon>
        <taxon>Viridiplantae</taxon>
        <taxon>Streptophyta</taxon>
        <taxon>Embryophyta</taxon>
        <taxon>Tracheophyta</taxon>
        <taxon>Spermatophyta</taxon>
        <taxon>Pinopsida</taxon>
        <taxon>Pinidae</taxon>
        <taxon>Conifers II</taxon>
        <taxon>Cupressales</taxon>
        <taxon>Taxaceae</taxon>
        <taxon>Taxus</taxon>
    </lineage>
</organism>
<sequence length="90" mass="9768">WWEAQLRAIPPRPRYPDVATITVQRDALQGKVATLITQLGILQTQLEGLEAEVAELHVQVASLLAQMAGERDGDEEEGDGLVTALQAHVA</sequence>
<feature type="non-terminal residue" evidence="2">
    <location>
        <position position="1"/>
    </location>
</feature>
<gene>
    <name evidence="2" type="ORF">KI387_003776</name>
</gene>